<dbReference type="EMBL" id="HG994357">
    <property type="protein sequence ID" value="CAF2124239.1"/>
    <property type="molecule type" value="Genomic_DNA"/>
</dbReference>
<protein>
    <submittedName>
        <fullName evidence="2">(rape) hypothetical protein</fullName>
    </submittedName>
</protein>
<proteinExistence type="predicted"/>
<sequence>MMCRETLTKKSLVEEMVEEAKEAVLPETSEATFMEALSDVMDYHLDEVVRSQDLVHLISMREREDMNVWVVRKMEKKSKEKGEAEKTRQEEEEEEEEEEIKKNKEKKDGERVTVKGLPHEQVPQPGRDFSSEALENLPNPK</sequence>
<organism evidence="2">
    <name type="scientific">Brassica napus</name>
    <name type="common">Rape</name>
    <dbReference type="NCBI Taxonomy" id="3708"/>
    <lineage>
        <taxon>Eukaryota</taxon>
        <taxon>Viridiplantae</taxon>
        <taxon>Streptophyta</taxon>
        <taxon>Embryophyta</taxon>
        <taxon>Tracheophyta</taxon>
        <taxon>Spermatophyta</taxon>
        <taxon>Magnoliopsida</taxon>
        <taxon>eudicotyledons</taxon>
        <taxon>Gunneridae</taxon>
        <taxon>Pentapetalae</taxon>
        <taxon>rosids</taxon>
        <taxon>malvids</taxon>
        <taxon>Brassicales</taxon>
        <taxon>Brassicaceae</taxon>
        <taxon>Brassiceae</taxon>
        <taxon>Brassica</taxon>
    </lineage>
</organism>
<accession>A0A816VIR2</accession>
<name>A0A816VIR2_BRANA</name>
<evidence type="ECO:0000256" key="1">
    <source>
        <dbReference type="SAM" id="MobiDB-lite"/>
    </source>
</evidence>
<reference evidence="2" key="1">
    <citation type="submission" date="2021-01" db="EMBL/GenBank/DDBJ databases">
        <authorList>
            <consortium name="Genoscope - CEA"/>
            <person name="William W."/>
        </authorList>
    </citation>
    <scope>NUCLEOTIDE SEQUENCE</scope>
</reference>
<feature type="compositionally biased region" description="Basic and acidic residues" evidence="1">
    <location>
        <begin position="77"/>
        <end position="89"/>
    </location>
</feature>
<dbReference type="Proteomes" id="UP001295469">
    <property type="component" value="Chromosome A03"/>
</dbReference>
<gene>
    <name evidence="2" type="ORF">DARMORV10_A03P25680.1</name>
</gene>
<feature type="compositionally biased region" description="Basic and acidic residues" evidence="1">
    <location>
        <begin position="99"/>
        <end position="113"/>
    </location>
</feature>
<feature type="region of interest" description="Disordered" evidence="1">
    <location>
        <begin position="74"/>
        <end position="141"/>
    </location>
</feature>
<evidence type="ECO:0000313" key="2">
    <source>
        <dbReference type="EMBL" id="CAF2124239.1"/>
    </source>
</evidence>
<dbReference type="AlphaFoldDB" id="A0A816VIR2"/>